<comment type="caution">
    <text evidence="5">The sequence shown here is derived from an EMBL/GenBank/DDBJ whole genome shotgun (WGS) entry which is preliminary data.</text>
</comment>
<proteinExistence type="inferred from homology"/>
<evidence type="ECO:0000313" key="6">
    <source>
        <dbReference type="Proteomes" id="UP001170379"/>
    </source>
</evidence>
<dbReference type="InterPro" id="IPR020471">
    <property type="entry name" value="AKR"/>
</dbReference>
<name>A0ABT7C3G2_9MICO</name>
<evidence type="ECO:0000259" key="4">
    <source>
        <dbReference type="Pfam" id="PF00248"/>
    </source>
</evidence>
<dbReference type="Gene3D" id="3.20.20.100">
    <property type="entry name" value="NADP-dependent oxidoreductase domain"/>
    <property type="match status" value="1"/>
</dbReference>
<comment type="similarity">
    <text evidence="1">Belongs to the aldo/keto reductase family.</text>
</comment>
<keyword evidence="2" id="KW-0521">NADP</keyword>
<dbReference type="EMBL" id="PXVD01000001">
    <property type="protein sequence ID" value="MDJ1369799.1"/>
    <property type="molecule type" value="Genomic_DNA"/>
</dbReference>
<keyword evidence="6" id="KW-1185">Reference proteome</keyword>
<dbReference type="InterPro" id="IPR036812">
    <property type="entry name" value="NAD(P)_OxRdtase_dom_sf"/>
</dbReference>
<evidence type="ECO:0000256" key="2">
    <source>
        <dbReference type="ARBA" id="ARBA00022857"/>
    </source>
</evidence>
<dbReference type="PANTHER" id="PTHR43827">
    <property type="entry name" value="2,5-DIKETO-D-GLUCONIC ACID REDUCTASE"/>
    <property type="match status" value="1"/>
</dbReference>
<sequence length="314" mass="33934">MRLHGYLTWLSEDYSRMPEIHRCILHDGVTAKPEVPTMSFESTVMLPSGAAMPRIGLGTHEISGASGPDAIAAGIAAGYRLLDTAIAYGNHAEVGEGMRRSGVPRDELFLTTKVRRRTAGAEDARVRIQESFQELGLERLDLLLIHGPNASREVAIDTWRGLISARAAGLVTDIGVSNFSPAQILQLEDATGVLPAVSQVQLSPALQRREDVSFYLERGIVPMAWSPLGVAHGVLEDAVVLRLAATHGVSPAAIAIRWGMQRGHVVIPKSGSAERQRGNLRALEIELSDAEMASLEALDVAVESEWEAQNRAAW</sequence>
<reference evidence="5" key="2">
    <citation type="journal article" date="2022" name="Sci. Rep.">
        <title>In silico prediction of the enzymes involved in the degradation of the herbicide molinate by Gulosibacter molinativorax ON4T.</title>
        <authorList>
            <person name="Lopes A.R."/>
            <person name="Bunin E."/>
            <person name="Viana A.T."/>
            <person name="Froufe H."/>
            <person name="Munoz-Merida A."/>
            <person name="Pinho D."/>
            <person name="Figueiredo J."/>
            <person name="Barroso C."/>
            <person name="Vaz-Moreira I."/>
            <person name="Bellanger X."/>
            <person name="Egas C."/>
            <person name="Nunes O.C."/>
        </authorList>
    </citation>
    <scope>NUCLEOTIDE SEQUENCE</scope>
    <source>
        <strain evidence="5">ON4</strain>
    </source>
</reference>
<dbReference type="PRINTS" id="PR00069">
    <property type="entry name" value="ALDKETRDTASE"/>
</dbReference>
<feature type="domain" description="NADP-dependent oxidoreductase" evidence="4">
    <location>
        <begin position="61"/>
        <end position="299"/>
    </location>
</feature>
<accession>A0ABT7C3G2</accession>
<gene>
    <name evidence="5" type="ORF">C7K25_00160</name>
</gene>
<evidence type="ECO:0000256" key="3">
    <source>
        <dbReference type="ARBA" id="ARBA00023002"/>
    </source>
</evidence>
<organism evidence="5 6">
    <name type="scientific">Gulosibacter molinativorax</name>
    <dbReference type="NCBI Taxonomy" id="256821"/>
    <lineage>
        <taxon>Bacteria</taxon>
        <taxon>Bacillati</taxon>
        <taxon>Actinomycetota</taxon>
        <taxon>Actinomycetes</taxon>
        <taxon>Micrococcales</taxon>
        <taxon>Microbacteriaceae</taxon>
        <taxon>Gulosibacter</taxon>
    </lineage>
</organism>
<dbReference type="Proteomes" id="UP001170379">
    <property type="component" value="Unassembled WGS sequence"/>
</dbReference>
<dbReference type="Pfam" id="PF00248">
    <property type="entry name" value="Aldo_ket_red"/>
    <property type="match status" value="1"/>
</dbReference>
<evidence type="ECO:0000256" key="1">
    <source>
        <dbReference type="ARBA" id="ARBA00007905"/>
    </source>
</evidence>
<dbReference type="SUPFAM" id="SSF51430">
    <property type="entry name" value="NAD(P)-linked oxidoreductase"/>
    <property type="match status" value="1"/>
</dbReference>
<dbReference type="PIRSF" id="PIRSF000097">
    <property type="entry name" value="AKR"/>
    <property type="match status" value="1"/>
</dbReference>
<reference evidence="5" key="1">
    <citation type="submission" date="2018-03" db="EMBL/GenBank/DDBJ databases">
        <authorList>
            <person name="Nunes O.C."/>
            <person name="Lopes A.R."/>
            <person name="Froufe H."/>
            <person name="Munoz-Merida A."/>
            <person name="Barroso C."/>
            <person name="Egas C."/>
        </authorList>
    </citation>
    <scope>NUCLEOTIDE SEQUENCE</scope>
    <source>
        <strain evidence="5">ON4</strain>
    </source>
</reference>
<keyword evidence="3" id="KW-0560">Oxidoreductase</keyword>
<dbReference type="InterPro" id="IPR023210">
    <property type="entry name" value="NADP_OxRdtase_dom"/>
</dbReference>
<dbReference type="PANTHER" id="PTHR43827:SF3">
    <property type="entry name" value="NADP-DEPENDENT OXIDOREDUCTASE DOMAIN-CONTAINING PROTEIN"/>
    <property type="match status" value="1"/>
</dbReference>
<protein>
    <submittedName>
        <fullName evidence="5">Aldo/keto reductase</fullName>
    </submittedName>
</protein>
<evidence type="ECO:0000313" key="5">
    <source>
        <dbReference type="EMBL" id="MDJ1369799.1"/>
    </source>
</evidence>